<dbReference type="AlphaFoldDB" id="A0A6V8MJY4"/>
<protein>
    <submittedName>
        <fullName evidence="2">Uncharacterized protein</fullName>
    </submittedName>
</protein>
<dbReference type="Proteomes" id="UP000556026">
    <property type="component" value="Unassembled WGS sequence"/>
</dbReference>
<accession>A0A6V8MJY4</accession>
<evidence type="ECO:0000256" key="1">
    <source>
        <dbReference type="SAM" id="MobiDB-lite"/>
    </source>
</evidence>
<feature type="region of interest" description="Disordered" evidence="1">
    <location>
        <begin position="1"/>
        <end position="33"/>
    </location>
</feature>
<sequence length="89" mass="9676">MVVRARGAFSGEDAQVAGHAEVQQQRPDPAGEDEILAAALHGIDVLPGEQACEFRRNHGAEFGAVYQDTGNRRADDMRGNAEAGYFYLR</sequence>
<name>A0A6V8MJY4_9BACT</name>
<proteinExistence type="predicted"/>
<comment type="caution">
    <text evidence="2">The sequence shown here is derived from an EMBL/GenBank/DDBJ whole genome shotgun (WGS) entry which is preliminary data.</text>
</comment>
<evidence type="ECO:0000313" key="2">
    <source>
        <dbReference type="EMBL" id="GFO60009.1"/>
    </source>
</evidence>
<keyword evidence="3" id="KW-1185">Reference proteome</keyword>
<gene>
    <name evidence="2" type="ORF">GMST_23340</name>
</gene>
<reference evidence="3" key="1">
    <citation type="submission" date="2020-06" db="EMBL/GenBank/DDBJ databases">
        <title>Draft genomic sequence of Geomonas sp. Red330.</title>
        <authorList>
            <person name="Itoh H."/>
            <person name="Zhenxing X."/>
            <person name="Ushijima N."/>
            <person name="Masuda Y."/>
            <person name="Shiratori Y."/>
            <person name="Senoo K."/>
        </authorList>
    </citation>
    <scope>NUCLEOTIDE SEQUENCE [LARGE SCALE GENOMIC DNA]</scope>
    <source>
        <strain evidence="3">Red330</strain>
    </source>
</reference>
<evidence type="ECO:0000313" key="3">
    <source>
        <dbReference type="Proteomes" id="UP000556026"/>
    </source>
</evidence>
<organism evidence="2 3">
    <name type="scientific">Geomonas silvestris</name>
    <dbReference type="NCBI Taxonomy" id="2740184"/>
    <lineage>
        <taxon>Bacteria</taxon>
        <taxon>Pseudomonadati</taxon>
        <taxon>Thermodesulfobacteriota</taxon>
        <taxon>Desulfuromonadia</taxon>
        <taxon>Geobacterales</taxon>
        <taxon>Geobacteraceae</taxon>
        <taxon>Geomonas</taxon>
    </lineage>
</organism>
<dbReference type="EMBL" id="BLXX01000006">
    <property type="protein sequence ID" value="GFO60009.1"/>
    <property type="molecule type" value="Genomic_DNA"/>
</dbReference>